<dbReference type="Proteomes" id="UP000721861">
    <property type="component" value="Unassembled WGS sequence"/>
</dbReference>
<sequence>MVIKIHQTASTKDAFYYNEQKVMEGHAQFFHSKNTTELRPFAYPSSQRLGQLLAIEKGNKRCRNKCFHVSVNPTNEELVKLTKEGLKKEIDAFMQHMGYGHQPYFVYEHADLKRTHFHIVSTRIDVKTSKKIKDNNEKRKVHQFIQGLQQRYELETTAKLDKLQLIPTINSPNLHEGIQQVFKLLNLSNIQNQQEYLDILKAFNLELYQTDKGQSVIIKDQDGQILRHPIALSQFKEPPNLDTYQTQKTNEELQRELRHKVESLLKELNRNYRFYTIHELREAFVKNNLLPYQLSKNGNLNIYAPLDKTVVDAQQLLKRYRMRLQTFVLSNDQFHSMIRELTHQLEQKHVNITEAILDKEQSTIGDCESRNLVLKELNLNDCEVYNHLVSQLDSQEQATVLEAIKSHLIFMMNKAIDNAHSTSESYNNIQDRSRWEKFNHQFMIELLNYRDWENRRDKTQRKGLKRAWRKKGLRR</sequence>
<organism evidence="2 3">
    <name type="scientific">Carboxylicivirga mesophila</name>
    <dbReference type="NCBI Taxonomy" id="1166478"/>
    <lineage>
        <taxon>Bacteria</taxon>
        <taxon>Pseudomonadati</taxon>
        <taxon>Bacteroidota</taxon>
        <taxon>Bacteroidia</taxon>
        <taxon>Marinilabiliales</taxon>
        <taxon>Marinilabiliaceae</taxon>
        <taxon>Carboxylicivirga</taxon>
    </lineage>
</organism>
<gene>
    <name evidence="2" type="ORF">KEM09_04860</name>
</gene>
<dbReference type="Pfam" id="PF03432">
    <property type="entry name" value="Relaxase"/>
    <property type="match status" value="1"/>
</dbReference>
<comment type="caution">
    <text evidence="2">The sequence shown here is derived from an EMBL/GenBank/DDBJ whole genome shotgun (WGS) entry which is preliminary data.</text>
</comment>
<name>A0ABS5K6U7_9BACT</name>
<reference evidence="2 3" key="1">
    <citation type="journal article" date="2014" name="Int. J. Syst. Evol. Microbiol.">
        <title>Carboxylicivirga gen. nov. in the family Marinilabiliaceae with two novel species, Carboxylicivirga mesophila sp. nov. and Carboxylicivirga taeanensis sp. nov., and reclassification of Cytophaga fermentans as Saccharicrinis fermentans gen. nov., comb. nov.</title>
        <authorList>
            <person name="Yang S.H."/>
            <person name="Seo H.S."/>
            <person name="Woo J.H."/>
            <person name="Oh H.M."/>
            <person name="Jang H."/>
            <person name="Lee J.H."/>
            <person name="Kim S.J."/>
            <person name="Kwon K.K."/>
        </authorList>
    </citation>
    <scope>NUCLEOTIDE SEQUENCE [LARGE SCALE GENOMIC DNA]</scope>
    <source>
        <strain evidence="2 3">JCM 18290</strain>
    </source>
</reference>
<dbReference type="RefSeq" id="WP_212226275.1">
    <property type="nucleotide sequence ID" value="NZ_JAGUCN010000004.1"/>
</dbReference>
<evidence type="ECO:0000313" key="2">
    <source>
        <dbReference type="EMBL" id="MBS2210719.1"/>
    </source>
</evidence>
<protein>
    <submittedName>
        <fullName evidence="2">Relaxase/mobilization nuclease domain-containing protein</fullName>
    </submittedName>
</protein>
<accession>A0ABS5K6U7</accession>
<evidence type="ECO:0000259" key="1">
    <source>
        <dbReference type="Pfam" id="PF03432"/>
    </source>
</evidence>
<feature type="domain" description="MobA/VirD2-like nuclease" evidence="1">
    <location>
        <begin position="50"/>
        <end position="154"/>
    </location>
</feature>
<evidence type="ECO:0000313" key="3">
    <source>
        <dbReference type="Proteomes" id="UP000721861"/>
    </source>
</evidence>
<dbReference type="EMBL" id="JAGUCN010000004">
    <property type="protein sequence ID" value="MBS2210719.1"/>
    <property type="molecule type" value="Genomic_DNA"/>
</dbReference>
<proteinExistence type="predicted"/>
<keyword evidence="3" id="KW-1185">Reference proteome</keyword>
<dbReference type="InterPro" id="IPR005094">
    <property type="entry name" value="Endonuclease_MobA/VirD2"/>
</dbReference>